<organism evidence="10 11">
    <name type="scientific">Solitalea canadensis (strain ATCC 29591 / DSM 3403 / JCM 21819 / LMG 8368 / NBRC 15130 / NCIMB 12057 / USAM 9D)</name>
    <name type="common">Flexibacter canadensis</name>
    <dbReference type="NCBI Taxonomy" id="929556"/>
    <lineage>
        <taxon>Bacteria</taxon>
        <taxon>Pseudomonadati</taxon>
        <taxon>Bacteroidota</taxon>
        <taxon>Sphingobacteriia</taxon>
        <taxon>Sphingobacteriales</taxon>
        <taxon>Sphingobacteriaceae</taxon>
        <taxon>Solitalea</taxon>
    </lineage>
</organism>
<evidence type="ECO:0000256" key="1">
    <source>
        <dbReference type="ARBA" id="ARBA00004571"/>
    </source>
</evidence>
<dbReference type="Gene3D" id="2.40.170.20">
    <property type="entry name" value="TonB-dependent receptor, beta-barrel domain"/>
    <property type="match status" value="1"/>
</dbReference>
<gene>
    <name evidence="10" type="ordered locus">Solca_2335</name>
</gene>
<name>H8KRB0_SOLCM</name>
<dbReference type="InterPro" id="IPR012910">
    <property type="entry name" value="Plug_dom"/>
</dbReference>
<dbReference type="Proteomes" id="UP000007590">
    <property type="component" value="Chromosome"/>
</dbReference>
<dbReference type="RefSeq" id="WP_014680604.1">
    <property type="nucleotide sequence ID" value="NC_017770.1"/>
</dbReference>
<dbReference type="NCBIfam" id="TIGR04057">
    <property type="entry name" value="SusC_RagA_signa"/>
    <property type="match status" value="1"/>
</dbReference>
<keyword evidence="4 7" id="KW-0812">Transmembrane</keyword>
<comment type="similarity">
    <text evidence="7">Belongs to the TonB-dependent receptor family.</text>
</comment>
<feature type="chain" id="PRO_5003613318" evidence="8">
    <location>
        <begin position="21"/>
        <end position="1055"/>
    </location>
</feature>
<evidence type="ECO:0000256" key="6">
    <source>
        <dbReference type="ARBA" id="ARBA00023237"/>
    </source>
</evidence>
<evidence type="ECO:0000256" key="3">
    <source>
        <dbReference type="ARBA" id="ARBA00022452"/>
    </source>
</evidence>
<proteinExistence type="inferred from homology"/>
<feature type="signal peptide" evidence="8">
    <location>
        <begin position="1"/>
        <end position="20"/>
    </location>
</feature>
<feature type="domain" description="TonB-dependent receptor plug" evidence="9">
    <location>
        <begin position="115"/>
        <end position="235"/>
    </location>
</feature>
<dbReference type="InterPro" id="IPR023997">
    <property type="entry name" value="TonB-dep_OMP_SusC/RagA_CS"/>
</dbReference>
<keyword evidence="3 7" id="KW-1134">Transmembrane beta strand</keyword>
<dbReference type="STRING" id="929556.Solca_2335"/>
<dbReference type="Pfam" id="PF07715">
    <property type="entry name" value="Plug"/>
    <property type="match status" value="1"/>
</dbReference>
<comment type="subcellular location">
    <subcellularLocation>
        <location evidence="1 7">Cell outer membrane</location>
        <topology evidence="1 7">Multi-pass membrane protein</topology>
    </subcellularLocation>
</comment>
<keyword evidence="6 7" id="KW-0998">Cell outer membrane</keyword>
<evidence type="ECO:0000256" key="4">
    <source>
        <dbReference type="ARBA" id="ARBA00022692"/>
    </source>
</evidence>
<keyword evidence="5 7" id="KW-0472">Membrane</keyword>
<dbReference type="GO" id="GO:0009279">
    <property type="term" value="C:cell outer membrane"/>
    <property type="evidence" value="ECO:0007669"/>
    <property type="project" value="UniProtKB-SubCell"/>
</dbReference>
<dbReference type="SUPFAM" id="SSF49464">
    <property type="entry name" value="Carboxypeptidase regulatory domain-like"/>
    <property type="match status" value="1"/>
</dbReference>
<dbReference type="InterPro" id="IPR039426">
    <property type="entry name" value="TonB-dep_rcpt-like"/>
</dbReference>
<dbReference type="HOGENOM" id="CLU_004317_2_1_10"/>
<dbReference type="InterPro" id="IPR036942">
    <property type="entry name" value="Beta-barrel_TonB_sf"/>
</dbReference>
<dbReference type="KEGG" id="scn:Solca_2335"/>
<dbReference type="SUPFAM" id="SSF56935">
    <property type="entry name" value="Porins"/>
    <property type="match status" value="1"/>
</dbReference>
<keyword evidence="11" id="KW-1185">Reference proteome</keyword>
<evidence type="ECO:0000256" key="8">
    <source>
        <dbReference type="SAM" id="SignalP"/>
    </source>
</evidence>
<dbReference type="InterPro" id="IPR037066">
    <property type="entry name" value="Plug_dom_sf"/>
</dbReference>
<dbReference type="OrthoDB" id="9768177at2"/>
<dbReference type="EMBL" id="CP003349">
    <property type="protein sequence ID" value="AFD07377.1"/>
    <property type="molecule type" value="Genomic_DNA"/>
</dbReference>
<dbReference type="Gene3D" id="2.170.130.10">
    <property type="entry name" value="TonB-dependent receptor, plug domain"/>
    <property type="match status" value="1"/>
</dbReference>
<evidence type="ECO:0000259" key="9">
    <source>
        <dbReference type="Pfam" id="PF07715"/>
    </source>
</evidence>
<keyword evidence="8" id="KW-0732">Signal</keyword>
<dbReference type="AlphaFoldDB" id="H8KRB0"/>
<dbReference type="NCBIfam" id="TIGR04056">
    <property type="entry name" value="OMP_RagA_SusC"/>
    <property type="match status" value="1"/>
</dbReference>
<dbReference type="Pfam" id="PF13715">
    <property type="entry name" value="CarbopepD_reg_2"/>
    <property type="match status" value="1"/>
</dbReference>
<evidence type="ECO:0000256" key="5">
    <source>
        <dbReference type="ARBA" id="ARBA00023136"/>
    </source>
</evidence>
<dbReference type="Gene3D" id="2.60.40.1120">
    <property type="entry name" value="Carboxypeptidase-like, regulatory domain"/>
    <property type="match status" value="1"/>
</dbReference>
<evidence type="ECO:0000256" key="7">
    <source>
        <dbReference type="PROSITE-ProRule" id="PRU01360"/>
    </source>
</evidence>
<dbReference type="InterPro" id="IPR008969">
    <property type="entry name" value="CarboxyPept-like_regulatory"/>
</dbReference>
<keyword evidence="2 7" id="KW-0813">Transport</keyword>
<dbReference type="eggNOG" id="COG4771">
    <property type="taxonomic scope" value="Bacteria"/>
</dbReference>
<sequence>MKRRLLFIVFTLLFSASLWAQQRSIKGKVTQSDGQPIPGVSVVVKGTTNGTQTDGDGTYVINVEEGKTLQFSSVGFKIKEVTVKSTKEINVHLEEDQKQLGEVVVTALGISRKERSLGYSTQKVNGENLTLTKEQNVLGSLAGKISGVQVVGSSGASMGGTQSIKIRGINSISGNDQALIVVDGTPISNDNFSGRTGRDYGNIGQDINPEDIESVNVLKGPAASALYGMRGQYGVIMITTKKGAKDKTKIDFSSSFAVDKATNFMPVQNIYGGGASQTFPLTKNGEKMVDTKQDMSWGPKMDGTPVRQFYSFYPQDPDYGKLTPFVPQPNNIQDYYNTGTTINNNISVTGGTEKLNFRMSYNNTNTKGIEPNTYLRRNNLSLSGDVKASEKISFNANLNFANNKGQRPGQGSEDGSRYMNQWFQRSLDMNKLRNYKYADGTYGQWSISNWDDPAGNNYLKALYWNNPFFAMYENPSHDSRNRFFGSAGIAYQVLPTLKLTGTVRGDTYTQNFDSRTTLGGTGTISNSFAVAKYENREMNYEFLAHYKKQIGSFDISANAGANLFTIDYSSVAQSTVGGLSSPNFFNISASIDRPLISNAYAKKQVRSFYGTASVGYKDTYFLDVALRNDISSALPQNNNSYYYPSVSFSTVFGDLLKWEPLSYGKFRVSYAQAGTDISAYQTSNPFAVDPTSGTMVALSLPNTFYSEEMMPAYANAFEIGTDLKFLNNRLGLNVTYYDQQNKNQVITLSVPSESGYVNLVTNSGNIKNKGFELSLSATPVKVNKFSWDLSANISRNKSQIVELHPQFKAYTLETNSYSKIDQILLAEEGKAFGSLITTGIKYDPATGKMLLDANNLPVFEANQNFGSMTPDFTGGFQNTFSYRNFTLAASIDFQGGGQFFSRTKLLAAKTGLAVETAAINENGKNVRDPLAEGGGVKVNGISAATGQEVTAFVDAQKYYTAIGTKAYNLFLYDASYIKLREVRLGYTFYKREYTKLPASSVNLAFTIRNPMMIWQKAPKGLDPSELSSGSSGLSWNESGELQSVRSFGLNLNVSF</sequence>
<evidence type="ECO:0000313" key="10">
    <source>
        <dbReference type="EMBL" id="AFD07377.1"/>
    </source>
</evidence>
<accession>H8KRB0</accession>
<reference evidence="10" key="1">
    <citation type="submission" date="2012-02" db="EMBL/GenBank/DDBJ databases">
        <title>The complete genome of Solitalea canadensis DSM 3403.</title>
        <authorList>
            <consortium name="US DOE Joint Genome Institute (JGI-PGF)"/>
            <person name="Lucas S."/>
            <person name="Copeland A."/>
            <person name="Lapidus A."/>
            <person name="Glavina del Rio T."/>
            <person name="Dalin E."/>
            <person name="Tice H."/>
            <person name="Bruce D."/>
            <person name="Goodwin L."/>
            <person name="Pitluck S."/>
            <person name="Peters L."/>
            <person name="Ovchinnikova G."/>
            <person name="Lu M."/>
            <person name="Kyrpides N."/>
            <person name="Mavromatis K."/>
            <person name="Ivanova N."/>
            <person name="Brettin T."/>
            <person name="Detter J.C."/>
            <person name="Han C."/>
            <person name="Larimer F."/>
            <person name="Land M."/>
            <person name="Hauser L."/>
            <person name="Markowitz V."/>
            <person name="Cheng J.-F."/>
            <person name="Hugenholtz P."/>
            <person name="Woyke T."/>
            <person name="Wu D."/>
            <person name="Spring S."/>
            <person name="Schroeder M."/>
            <person name="Kopitz M."/>
            <person name="Brambilla E."/>
            <person name="Klenk H.-P."/>
            <person name="Eisen J.A."/>
        </authorList>
    </citation>
    <scope>NUCLEOTIDE SEQUENCE</scope>
    <source>
        <strain evidence="10">DSM 3403</strain>
    </source>
</reference>
<evidence type="ECO:0000313" key="11">
    <source>
        <dbReference type="Proteomes" id="UP000007590"/>
    </source>
</evidence>
<dbReference type="PROSITE" id="PS52016">
    <property type="entry name" value="TONB_DEPENDENT_REC_3"/>
    <property type="match status" value="1"/>
</dbReference>
<dbReference type="InterPro" id="IPR023996">
    <property type="entry name" value="TonB-dep_OMP_SusC/RagA"/>
</dbReference>
<evidence type="ECO:0000256" key="2">
    <source>
        <dbReference type="ARBA" id="ARBA00022448"/>
    </source>
</evidence>
<protein>
    <submittedName>
        <fullName evidence="10">TonB-linked outer membrane protein, SusC/RagA family</fullName>
    </submittedName>
</protein>